<dbReference type="GO" id="GO:0008430">
    <property type="term" value="F:selenium binding"/>
    <property type="evidence" value="ECO:0007669"/>
    <property type="project" value="InterPro"/>
</dbReference>
<keyword evidence="2" id="KW-0964">Secreted</keyword>
<feature type="non-terminal residue" evidence="7">
    <location>
        <position position="1"/>
    </location>
</feature>
<dbReference type="InterPro" id="IPR007671">
    <property type="entry name" value="Selenoprotein-P_N"/>
</dbReference>
<dbReference type="GO" id="GO:0001887">
    <property type="term" value="P:selenium compound metabolic process"/>
    <property type="evidence" value="ECO:0007669"/>
    <property type="project" value="TreeGrafter"/>
</dbReference>
<evidence type="ECO:0000256" key="4">
    <source>
        <dbReference type="ARBA" id="ARBA00022933"/>
    </source>
</evidence>
<protein>
    <submittedName>
        <fullName evidence="7">Flocculation protein flo11-like protein isoform x2</fullName>
    </submittedName>
</protein>
<name>A0A161MIT7_TRIIF</name>
<accession>A0A161MIT7</accession>
<dbReference type="EMBL" id="GEMB01001480">
    <property type="protein sequence ID" value="JAS01676.1"/>
    <property type="molecule type" value="Transcribed_RNA"/>
</dbReference>
<evidence type="ECO:0000256" key="5">
    <source>
        <dbReference type="ARBA" id="ARBA00023180"/>
    </source>
</evidence>
<feature type="domain" description="Selenoprotein P N-terminal" evidence="6">
    <location>
        <begin position="81"/>
        <end position="135"/>
    </location>
</feature>
<dbReference type="PANTHER" id="PTHR10105:SF2">
    <property type="entry name" value="AGAP003297-PA"/>
    <property type="match status" value="1"/>
</dbReference>
<keyword evidence="5" id="KW-0325">Glycoprotein</keyword>
<keyword evidence="3" id="KW-0732">Signal</keyword>
<dbReference type="Pfam" id="PF04592">
    <property type="entry name" value="SelP_N"/>
    <property type="match status" value="1"/>
</dbReference>
<comment type="subcellular location">
    <subcellularLocation>
        <location evidence="1">Secreted</location>
    </subcellularLocation>
</comment>
<evidence type="ECO:0000256" key="3">
    <source>
        <dbReference type="ARBA" id="ARBA00022729"/>
    </source>
</evidence>
<dbReference type="InterPro" id="IPR037941">
    <property type="entry name" value="SeP"/>
</dbReference>
<dbReference type="AlphaFoldDB" id="A0A161MIT7"/>
<dbReference type="GO" id="GO:0005576">
    <property type="term" value="C:extracellular region"/>
    <property type="evidence" value="ECO:0007669"/>
    <property type="project" value="UniProtKB-SubCell"/>
</dbReference>
<evidence type="ECO:0000256" key="2">
    <source>
        <dbReference type="ARBA" id="ARBA00022525"/>
    </source>
</evidence>
<reference evidence="7" key="1">
    <citation type="submission" date="2016-04" db="EMBL/GenBank/DDBJ databases">
        <authorList>
            <person name="Calderon-Fernandez G.M.Sr."/>
        </authorList>
    </citation>
    <scope>NUCLEOTIDE SEQUENCE</scope>
    <source>
        <strain evidence="7">Int1</strain>
        <tissue evidence="7">Integument</tissue>
    </source>
</reference>
<evidence type="ECO:0000256" key="1">
    <source>
        <dbReference type="ARBA" id="ARBA00004613"/>
    </source>
</evidence>
<proteinExistence type="predicted"/>
<reference evidence="7" key="2">
    <citation type="journal article" date="2017" name="J. Med. Entomol.">
        <title>Transcriptome Analysis of the Triatoma infestans (Hemiptera: Reduviidae) Integument.</title>
        <authorList>
            <person name="Calderon-Fernandez G.M."/>
            <person name="Moriconi D.E."/>
            <person name="Dulbecco A.B."/>
            <person name="Juarez M.P."/>
        </authorList>
    </citation>
    <scope>NUCLEOTIDE SEQUENCE</scope>
    <source>
        <strain evidence="7">Int1</strain>
        <tissue evidence="7">Integument</tissue>
    </source>
</reference>
<sequence length="164" mass="18105">TAQEPCKIINVISDLIVKGIVNVIYLMDYNCDSCYFEAEYLPSLQSDMLSRGIVINPVIGINSKPEQVSTLVPGISVDSGRIWSAFGQHNGHVFIVDRCNRLAYEVIMPWSQFKHPFVKAAILSTYHSEPCGACPTPPVGSFLQEKEILDSNIDGKGIVEYPAN</sequence>
<evidence type="ECO:0000259" key="6">
    <source>
        <dbReference type="Pfam" id="PF04592"/>
    </source>
</evidence>
<feature type="non-terminal residue" evidence="7">
    <location>
        <position position="164"/>
    </location>
</feature>
<dbReference type="PANTHER" id="PTHR10105">
    <property type="entry name" value="SELENOPROTEIN P"/>
    <property type="match status" value="1"/>
</dbReference>
<evidence type="ECO:0000313" key="7">
    <source>
        <dbReference type="EMBL" id="JAS01676.1"/>
    </source>
</evidence>
<organism evidence="7">
    <name type="scientific">Triatoma infestans</name>
    <name type="common">Assassin bug</name>
    <dbReference type="NCBI Taxonomy" id="30076"/>
    <lineage>
        <taxon>Eukaryota</taxon>
        <taxon>Metazoa</taxon>
        <taxon>Ecdysozoa</taxon>
        <taxon>Arthropoda</taxon>
        <taxon>Hexapoda</taxon>
        <taxon>Insecta</taxon>
        <taxon>Pterygota</taxon>
        <taxon>Neoptera</taxon>
        <taxon>Paraneoptera</taxon>
        <taxon>Hemiptera</taxon>
        <taxon>Heteroptera</taxon>
        <taxon>Panheteroptera</taxon>
        <taxon>Cimicomorpha</taxon>
        <taxon>Reduviidae</taxon>
        <taxon>Triatominae</taxon>
        <taxon>Triatoma</taxon>
    </lineage>
</organism>
<keyword evidence="4" id="KW-0712">Selenocysteine</keyword>